<dbReference type="EMBL" id="DYXM01000223">
    <property type="protein sequence ID" value="HJE91644.1"/>
    <property type="molecule type" value="Genomic_DNA"/>
</dbReference>
<dbReference type="Gene3D" id="1.10.357.10">
    <property type="entry name" value="Tetracycline Repressor, domain 2"/>
    <property type="match status" value="1"/>
</dbReference>
<dbReference type="SUPFAM" id="SSF48498">
    <property type="entry name" value="Tetracyclin repressor-like, C-terminal domain"/>
    <property type="match status" value="1"/>
</dbReference>
<evidence type="ECO:0000313" key="6">
    <source>
        <dbReference type="EMBL" id="HJE91644.1"/>
    </source>
</evidence>
<feature type="DNA-binding region" description="H-T-H motif" evidence="4">
    <location>
        <begin position="31"/>
        <end position="50"/>
    </location>
</feature>
<dbReference type="PANTHER" id="PTHR30055">
    <property type="entry name" value="HTH-TYPE TRANSCRIPTIONAL REGULATOR RUTR"/>
    <property type="match status" value="1"/>
</dbReference>
<organism evidence="6 7">
    <name type="scientific">Dietzia timorensis</name>
    <dbReference type="NCBI Taxonomy" id="499555"/>
    <lineage>
        <taxon>Bacteria</taxon>
        <taxon>Bacillati</taxon>
        <taxon>Actinomycetota</taxon>
        <taxon>Actinomycetes</taxon>
        <taxon>Mycobacteriales</taxon>
        <taxon>Dietziaceae</taxon>
        <taxon>Dietzia</taxon>
    </lineage>
</organism>
<keyword evidence="3" id="KW-0804">Transcription</keyword>
<keyword evidence="1" id="KW-0805">Transcription regulation</keyword>
<evidence type="ECO:0000313" key="7">
    <source>
        <dbReference type="Proteomes" id="UP000776650"/>
    </source>
</evidence>
<dbReference type="GO" id="GO:0003700">
    <property type="term" value="F:DNA-binding transcription factor activity"/>
    <property type="evidence" value="ECO:0007669"/>
    <property type="project" value="TreeGrafter"/>
</dbReference>
<dbReference type="Proteomes" id="UP000776650">
    <property type="component" value="Unassembled WGS sequence"/>
</dbReference>
<feature type="domain" description="HTH tetR-type" evidence="5">
    <location>
        <begin position="8"/>
        <end position="68"/>
    </location>
</feature>
<evidence type="ECO:0000256" key="4">
    <source>
        <dbReference type="PROSITE-ProRule" id="PRU00335"/>
    </source>
</evidence>
<dbReference type="AlphaFoldDB" id="A0A921F6Q2"/>
<dbReference type="InterPro" id="IPR050109">
    <property type="entry name" value="HTH-type_TetR-like_transc_reg"/>
</dbReference>
<dbReference type="RefSeq" id="WP_303914332.1">
    <property type="nucleotide sequence ID" value="NZ_DYXM01000223.1"/>
</dbReference>
<proteinExistence type="predicted"/>
<name>A0A921F6Q2_9ACTN</name>
<dbReference type="GO" id="GO:0000976">
    <property type="term" value="F:transcription cis-regulatory region binding"/>
    <property type="evidence" value="ECO:0007669"/>
    <property type="project" value="TreeGrafter"/>
</dbReference>
<dbReference type="InterPro" id="IPR009057">
    <property type="entry name" value="Homeodomain-like_sf"/>
</dbReference>
<evidence type="ECO:0000259" key="5">
    <source>
        <dbReference type="PROSITE" id="PS50977"/>
    </source>
</evidence>
<evidence type="ECO:0000256" key="2">
    <source>
        <dbReference type="ARBA" id="ARBA00023125"/>
    </source>
</evidence>
<reference evidence="6" key="1">
    <citation type="journal article" date="2021" name="PeerJ">
        <title>Extensive microbial diversity within the chicken gut microbiome revealed by metagenomics and culture.</title>
        <authorList>
            <person name="Gilroy R."/>
            <person name="Ravi A."/>
            <person name="Getino M."/>
            <person name="Pursley I."/>
            <person name="Horton D.L."/>
            <person name="Alikhan N.F."/>
            <person name="Baker D."/>
            <person name="Gharbi K."/>
            <person name="Hall N."/>
            <person name="Watson M."/>
            <person name="Adriaenssens E.M."/>
            <person name="Foster-Nyarko E."/>
            <person name="Jarju S."/>
            <person name="Secka A."/>
            <person name="Antonio M."/>
            <person name="Oren A."/>
            <person name="Chaudhuri R.R."/>
            <person name="La Ragione R."/>
            <person name="Hildebrand F."/>
            <person name="Pallen M.J."/>
        </authorList>
    </citation>
    <scope>NUCLEOTIDE SEQUENCE</scope>
    <source>
        <strain evidence="6">ChiGjej1B1-18357</strain>
    </source>
</reference>
<dbReference type="SUPFAM" id="SSF46689">
    <property type="entry name" value="Homeodomain-like"/>
    <property type="match status" value="1"/>
</dbReference>
<comment type="caution">
    <text evidence="6">The sequence shown here is derived from an EMBL/GenBank/DDBJ whole genome shotgun (WGS) entry which is preliminary data.</text>
</comment>
<keyword evidence="2 4" id="KW-0238">DNA-binding</keyword>
<evidence type="ECO:0000256" key="3">
    <source>
        <dbReference type="ARBA" id="ARBA00023163"/>
    </source>
</evidence>
<gene>
    <name evidence="6" type="ORF">K8V11_11630</name>
</gene>
<dbReference type="PRINTS" id="PR00455">
    <property type="entry name" value="HTHTETR"/>
</dbReference>
<dbReference type="InterPro" id="IPR036271">
    <property type="entry name" value="Tet_transcr_reg_TetR-rel_C_sf"/>
</dbReference>
<dbReference type="PANTHER" id="PTHR30055:SF234">
    <property type="entry name" value="HTH-TYPE TRANSCRIPTIONAL REGULATOR BETI"/>
    <property type="match status" value="1"/>
</dbReference>
<protein>
    <submittedName>
        <fullName evidence="6">TetR family transcriptional regulator</fullName>
    </submittedName>
</protein>
<dbReference type="InterPro" id="IPR001647">
    <property type="entry name" value="HTH_TetR"/>
</dbReference>
<dbReference type="PROSITE" id="PS50977">
    <property type="entry name" value="HTH_TETR_2"/>
    <property type="match status" value="1"/>
</dbReference>
<dbReference type="Pfam" id="PF00440">
    <property type="entry name" value="TetR_N"/>
    <property type="match status" value="1"/>
</dbReference>
<sequence length="210" mass="23201">MSKRLPADKRRAQLLDAAIRITEEQGLGALTIRAVAERAGVSLGVVHYCFVDKDELVDNVIGAANEELAAATRAFLNLDLSSAETGPAALEELVHEALNLQWRVISSSPDRQLLTYEIAAYSIRLRPPEKENLALDQYRGYDELVEMVLRRAGESAHMEWDDFPAIVRATGAILDGAVLRWLIDRDDDSFTRTMEIAIKAVVEGARPTDG</sequence>
<reference evidence="6" key="2">
    <citation type="submission" date="2021-09" db="EMBL/GenBank/DDBJ databases">
        <authorList>
            <person name="Gilroy R."/>
        </authorList>
    </citation>
    <scope>NUCLEOTIDE SEQUENCE</scope>
    <source>
        <strain evidence="6">ChiGjej1B1-18357</strain>
    </source>
</reference>
<evidence type="ECO:0000256" key="1">
    <source>
        <dbReference type="ARBA" id="ARBA00023015"/>
    </source>
</evidence>
<accession>A0A921F6Q2</accession>